<name>A0ABD3ACI7_9GENT</name>
<evidence type="ECO:0000313" key="1">
    <source>
        <dbReference type="EMBL" id="KAL3528904.1"/>
    </source>
</evidence>
<sequence length="94" mass="10725">MHYARENEVSQCSFLAKYTVQFGTGLQQNVHYHFAAIFWFSSTIDSQLASIPLLCLKKHLLQGAKYNLSPKAENNVTAIFQEKLSQSHRNHGEI</sequence>
<gene>
    <name evidence="1" type="ORF">ACH5RR_008226</name>
</gene>
<dbReference type="EMBL" id="JBJUIK010000004">
    <property type="protein sequence ID" value="KAL3528904.1"/>
    <property type="molecule type" value="Genomic_DNA"/>
</dbReference>
<comment type="caution">
    <text evidence="1">The sequence shown here is derived from an EMBL/GenBank/DDBJ whole genome shotgun (WGS) entry which is preliminary data.</text>
</comment>
<accession>A0ABD3ACI7</accession>
<keyword evidence="2" id="KW-1185">Reference proteome</keyword>
<dbReference type="AlphaFoldDB" id="A0ABD3ACI7"/>
<proteinExistence type="predicted"/>
<reference evidence="1 2" key="1">
    <citation type="submission" date="2024-11" db="EMBL/GenBank/DDBJ databases">
        <title>A near-complete genome assembly of Cinchona calisaya.</title>
        <authorList>
            <person name="Lian D.C."/>
            <person name="Zhao X.W."/>
            <person name="Wei L."/>
        </authorList>
    </citation>
    <scope>NUCLEOTIDE SEQUENCE [LARGE SCALE GENOMIC DNA]</scope>
    <source>
        <tissue evidence="1">Nenye</tissue>
    </source>
</reference>
<dbReference type="Proteomes" id="UP001630127">
    <property type="component" value="Unassembled WGS sequence"/>
</dbReference>
<organism evidence="1 2">
    <name type="scientific">Cinchona calisaya</name>
    <dbReference type="NCBI Taxonomy" id="153742"/>
    <lineage>
        <taxon>Eukaryota</taxon>
        <taxon>Viridiplantae</taxon>
        <taxon>Streptophyta</taxon>
        <taxon>Embryophyta</taxon>
        <taxon>Tracheophyta</taxon>
        <taxon>Spermatophyta</taxon>
        <taxon>Magnoliopsida</taxon>
        <taxon>eudicotyledons</taxon>
        <taxon>Gunneridae</taxon>
        <taxon>Pentapetalae</taxon>
        <taxon>asterids</taxon>
        <taxon>lamiids</taxon>
        <taxon>Gentianales</taxon>
        <taxon>Rubiaceae</taxon>
        <taxon>Cinchonoideae</taxon>
        <taxon>Cinchoneae</taxon>
        <taxon>Cinchona</taxon>
    </lineage>
</organism>
<protein>
    <submittedName>
        <fullName evidence="1">Uncharacterized protein</fullName>
    </submittedName>
</protein>
<evidence type="ECO:0000313" key="2">
    <source>
        <dbReference type="Proteomes" id="UP001630127"/>
    </source>
</evidence>